<dbReference type="RefSeq" id="WP_168117109.1">
    <property type="nucleotide sequence ID" value="NZ_BOON01000007.1"/>
</dbReference>
<reference evidence="2" key="1">
    <citation type="submission" date="2021-01" db="EMBL/GenBank/DDBJ databases">
        <title>Whole genome shotgun sequence of Planosporangium mesophilum NBRC 109066.</title>
        <authorList>
            <person name="Komaki H."/>
            <person name="Tamura T."/>
        </authorList>
    </citation>
    <scope>NUCLEOTIDE SEQUENCE</scope>
    <source>
        <strain evidence="2">NBRC 109066</strain>
    </source>
</reference>
<dbReference type="Pfam" id="PF00027">
    <property type="entry name" value="cNMP_binding"/>
    <property type="match status" value="1"/>
</dbReference>
<dbReference type="InterPro" id="IPR000595">
    <property type="entry name" value="cNMP-bd_dom"/>
</dbReference>
<dbReference type="SUPFAM" id="SSF51206">
    <property type="entry name" value="cAMP-binding domain-like"/>
    <property type="match status" value="1"/>
</dbReference>
<keyword evidence="3" id="KW-1185">Reference proteome</keyword>
<dbReference type="PROSITE" id="PS50042">
    <property type="entry name" value="CNMP_BINDING_3"/>
    <property type="match status" value="1"/>
</dbReference>
<dbReference type="AlphaFoldDB" id="A0A8J3TA49"/>
<dbReference type="CDD" id="cd00038">
    <property type="entry name" value="CAP_ED"/>
    <property type="match status" value="1"/>
</dbReference>
<evidence type="ECO:0000259" key="1">
    <source>
        <dbReference type="PROSITE" id="PS50042"/>
    </source>
</evidence>
<dbReference type="Proteomes" id="UP000599074">
    <property type="component" value="Unassembled WGS sequence"/>
</dbReference>
<sequence>METAYDLLAAQPFLAGLSPEHLRQLSYLASRTVIHTGSRVFSEGSRADRFWFVNRGRVELSTHVPGRGDVVVETLGPGAVLGWSWLFPPYQWHFDAYAVETTFAVRMDGFGVRRLCDADHELGYQLIRRFMQVAVDRLQKTRMRLLELYAVRSEISCGYGRSAPDSRRGVAGAG</sequence>
<dbReference type="EMBL" id="BOON01000007">
    <property type="protein sequence ID" value="GII21447.1"/>
    <property type="molecule type" value="Genomic_DNA"/>
</dbReference>
<gene>
    <name evidence="2" type="ORF">Pme01_10440</name>
</gene>
<evidence type="ECO:0000313" key="3">
    <source>
        <dbReference type="Proteomes" id="UP000599074"/>
    </source>
</evidence>
<proteinExistence type="predicted"/>
<protein>
    <recommendedName>
        <fullName evidence="1">Cyclic nucleotide-binding domain-containing protein</fullName>
    </recommendedName>
</protein>
<organism evidence="2 3">
    <name type="scientific">Planosporangium mesophilum</name>
    <dbReference type="NCBI Taxonomy" id="689768"/>
    <lineage>
        <taxon>Bacteria</taxon>
        <taxon>Bacillati</taxon>
        <taxon>Actinomycetota</taxon>
        <taxon>Actinomycetes</taxon>
        <taxon>Micromonosporales</taxon>
        <taxon>Micromonosporaceae</taxon>
        <taxon>Planosporangium</taxon>
    </lineage>
</organism>
<accession>A0A8J3TA49</accession>
<name>A0A8J3TA49_9ACTN</name>
<dbReference type="Gene3D" id="2.60.120.10">
    <property type="entry name" value="Jelly Rolls"/>
    <property type="match status" value="1"/>
</dbReference>
<dbReference type="InterPro" id="IPR014710">
    <property type="entry name" value="RmlC-like_jellyroll"/>
</dbReference>
<feature type="domain" description="Cyclic nucleotide-binding" evidence="1">
    <location>
        <begin position="13"/>
        <end position="82"/>
    </location>
</feature>
<dbReference type="SMART" id="SM00100">
    <property type="entry name" value="cNMP"/>
    <property type="match status" value="1"/>
</dbReference>
<comment type="caution">
    <text evidence="2">The sequence shown here is derived from an EMBL/GenBank/DDBJ whole genome shotgun (WGS) entry which is preliminary data.</text>
</comment>
<evidence type="ECO:0000313" key="2">
    <source>
        <dbReference type="EMBL" id="GII21447.1"/>
    </source>
</evidence>
<dbReference type="InterPro" id="IPR018490">
    <property type="entry name" value="cNMP-bd_dom_sf"/>
</dbReference>